<dbReference type="InterPro" id="IPR050857">
    <property type="entry name" value="D-2-hydroxyacid_DH"/>
</dbReference>
<evidence type="ECO:0000256" key="3">
    <source>
        <dbReference type="ARBA" id="ARBA00023027"/>
    </source>
</evidence>
<gene>
    <name evidence="7" type="primary">serA_1</name>
    <name evidence="7" type="ORF">ERS852551_01261</name>
</gene>
<dbReference type="SUPFAM" id="SSF52283">
    <property type="entry name" value="Formate/glycerate dehydrogenase catalytic domain-like"/>
    <property type="match status" value="1"/>
</dbReference>
<dbReference type="GO" id="GO:0051287">
    <property type="term" value="F:NAD binding"/>
    <property type="evidence" value="ECO:0007669"/>
    <property type="project" value="InterPro"/>
</dbReference>
<dbReference type="Gene3D" id="3.40.50.720">
    <property type="entry name" value="NAD(P)-binding Rossmann-like Domain"/>
    <property type="match status" value="2"/>
</dbReference>
<dbReference type="EMBL" id="CZBE01000007">
    <property type="protein sequence ID" value="CUP58331.1"/>
    <property type="molecule type" value="Genomic_DNA"/>
</dbReference>
<keyword evidence="3" id="KW-0520">NAD</keyword>
<dbReference type="PANTHER" id="PTHR42789">
    <property type="entry name" value="D-ISOMER SPECIFIC 2-HYDROXYACID DEHYDROGENASE FAMILY PROTEIN (AFU_ORTHOLOGUE AFUA_6G10090)"/>
    <property type="match status" value="1"/>
</dbReference>
<dbReference type="Pfam" id="PF00389">
    <property type="entry name" value="2-Hacid_dh"/>
    <property type="match status" value="1"/>
</dbReference>
<feature type="domain" description="D-isomer specific 2-hydroxyacid dehydrogenase NAD-binding" evidence="6">
    <location>
        <begin position="113"/>
        <end position="286"/>
    </location>
</feature>
<dbReference type="OrthoDB" id="9805416at2"/>
<dbReference type="CDD" id="cd12172">
    <property type="entry name" value="PGDH_like_2"/>
    <property type="match status" value="1"/>
</dbReference>
<dbReference type="InterPro" id="IPR029753">
    <property type="entry name" value="D-isomer_DH_CS"/>
</dbReference>
<evidence type="ECO:0000313" key="8">
    <source>
        <dbReference type="Proteomes" id="UP000095765"/>
    </source>
</evidence>
<evidence type="ECO:0000259" key="5">
    <source>
        <dbReference type="Pfam" id="PF00389"/>
    </source>
</evidence>
<dbReference type="InterPro" id="IPR006140">
    <property type="entry name" value="D-isomer_DH_NAD-bd"/>
</dbReference>
<evidence type="ECO:0000259" key="6">
    <source>
        <dbReference type="Pfam" id="PF02826"/>
    </source>
</evidence>
<dbReference type="SUPFAM" id="SSF51735">
    <property type="entry name" value="NAD(P)-binding Rossmann-fold domains"/>
    <property type="match status" value="1"/>
</dbReference>
<dbReference type="FunFam" id="3.40.50.720:FF:000203">
    <property type="entry name" value="D-3-phosphoglycerate dehydrogenase (SerA)"/>
    <property type="match status" value="1"/>
</dbReference>
<dbReference type="AlphaFoldDB" id="A0A174PFH7"/>
<evidence type="ECO:0000256" key="2">
    <source>
        <dbReference type="ARBA" id="ARBA00023002"/>
    </source>
</evidence>
<protein>
    <submittedName>
        <fullName evidence="7">D-3-phosphoglycerate dehydrogenase</fullName>
        <ecNumber evidence="7">1.1.1.95</ecNumber>
    </submittedName>
</protein>
<dbReference type="RefSeq" id="WP_055244649.1">
    <property type="nucleotide sequence ID" value="NZ_CABIWA010000009.1"/>
</dbReference>
<evidence type="ECO:0000256" key="1">
    <source>
        <dbReference type="ARBA" id="ARBA00005854"/>
    </source>
</evidence>
<dbReference type="InterPro" id="IPR006139">
    <property type="entry name" value="D-isomer_2_OHA_DH_cat_dom"/>
</dbReference>
<dbReference type="PROSITE" id="PS00671">
    <property type="entry name" value="D_2_HYDROXYACID_DH_3"/>
    <property type="match status" value="1"/>
</dbReference>
<feature type="domain" description="D-isomer specific 2-hydroxyacid dehydrogenase catalytic" evidence="5">
    <location>
        <begin position="12"/>
        <end position="318"/>
    </location>
</feature>
<organism evidence="7 8">
    <name type="scientific">Anaerotruncus colihominis</name>
    <dbReference type="NCBI Taxonomy" id="169435"/>
    <lineage>
        <taxon>Bacteria</taxon>
        <taxon>Bacillati</taxon>
        <taxon>Bacillota</taxon>
        <taxon>Clostridia</taxon>
        <taxon>Eubacteriales</taxon>
        <taxon>Oscillospiraceae</taxon>
        <taxon>Anaerotruncus</taxon>
    </lineage>
</organism>
<name>A0A174PFH7_9FIRM</name>
<dbReference type="InterPro" id="IPR036291">
    <property type="entry name" value="NAD(P)-bd_dom_sf"/>
</dbReference>
<accession>A0A174PFH7</accession>
<dbReference type="Proteomes" id="UP000095765">
    <property type="component" value="Unassembled WGS sequence"/>
</dbReference>
<proteinExistence type="inferred from homology"/>
<evidence type="ECO:0000256" key="4">
    <source>
        <dbReference type="RuleBase" id="RU003719"/>
    </source>
</evidence>
<dbReference type="GO" id="GO:0004617">
    <property type="term" value="F:phosphoglycerate dehydrogenase activity"/>
    <property type="evidence" value="ECO:0007669"/>
    <property type="project" value="UniProtKB-EC"/>
</dbReference>
<keyword evidence="2 4" id="KW-0560">Oxidoreductase</keyword>
<evidence type="ECO:0000313" key="7">
    <source>
        <dbReference type="EMBL" id="CUP58331.1"/>
    </source>
</evidence>
<dbReference type="PANTHER" id="PTHR42789:SF1">
    <property type="entry name" value="D-ISOMER SPECIFIC 2-HYDROXYACID DEHYDROGENASE FAMILY PROTEIN (AFU_ORTHOLOGUE AFUA_6G10090)"/>
    <property type="match status" value="1"/>
</dbReference>
<reference evidence="7 8" key="1">
    <citation type="submission" date="2015-09" db="EMBL/GenBank/DDBJ databases">
        <authorList>
            <consortium name="Pathogen Informatics"/>
        </authorList>
    </citation>
    <scope>NUCLEOTIDE SEQUENCE [LARGE SCALE GENOMIC DNA]</scope>
    <source>
        <strain evidence="7 8">2789STDY5834939</strain>
    </source>
</reference>
<dbReference type="EC" id="1.1.1.95" evidence="7"/>
<comment type="similarity">
    <text evidence="1 4">Belongs to the D-isomer specific 2-hydroxyacid dehydrogenase family.</text>
</comment>
<sequence>MGNILITASHFRTLCQKAIHLLESNGHQVILNDHELPYYSFEELAVWAPEIDGAIIGMDQWNEQVFHIAPKLKILARFGVGVDNIDLEAAKRHGIQVVNAAGMNANAVAELAVAMILNCLRGIPELNRKLTDGQWSRAVGRDLLGKTVGLLGFGDIGGRVAKKLSGFEVRLLAYDPYPNREKAAALGVTLTDLDTVLTQSDILSIHMPSIPATRHVMNRETFAKMKPDSYFINTARGALVDTQALVDAVAGGHLAGAAVDVYEQEPLPMGAPILHTPGIQCIPHAGAETRETYSNISMMTAQAVIDSLSGKEPKNWLNP</sequence>
<dbReference type="Pfam" id="PF02826">
    <property type="entry name" value="2-Hacid_dh_C"/>
    <property type="match status" value="1"/>
</dbReference>
<dbReference type="PROSITE" id="PS00670">
    <property type="entry name" value="D_2_HYDROXYACID_DH_2"/>
    <property type="match status" value="1"/>
</dbReference>